<proteinExistence type="predicted"/>
<accession>A0ACC0LZ07</accession>
<dbReference type="EMBL" id="CM046397">
    <property type="protein sequence ID" value="KAI8533511.1"/>
    <property type="molecule type" value="Genomic_DNA"/>
</dbReference>
<name>A0ACC0LZ07_RHOML</name>
<sequence length="197" mass="22718">MTTTNNHLKRHKGTMLTEEEKISTYKFMEPFTKGSSSELWSYIGVLPSLYFLYVQSLACGLLEESEIFDCGLGGKFVVFIQANWQSIELSFVKYSAPIGLRVVRSLIDRDVPMDCVIEMWSKIASHFPGCTDNEIKNHWNTRIKKRLKLLGVDPVSHKPIEQQEDEENRDDPNIEFIDATRWKLGSSIHDHGETYKE</sequence>
<protein>
    <submittedName>
        <fullName evidence="1">Uncharacterized protein</fullName>
    </submittedName>
</protein>
<evidence type="ECO:0000313" key="2">
    <source>
        <dbReference type="Proteomes" id="UP001062846"/>
    </source>
</evidence>
<organism evidence="1 2">
    <name type="scientific">Rhododendron molle</name>
    <name type="common">Chinese azalea</name>
    <name type="synonym">Azalea mollis</name>
    <dbReference type="NCBI Taxonomy" id="49168"/>
    <lineage>
        <taxon>Eukaryota</taxon>
        <taxon>Viridiplantae</taxon>
        <taxon>Streptophyta</taxon>
        <taxon>Embryophyta</taxon>
        <taxon>Tracheophyta</taxon>
        <taxon>Spermatophyta</taxon>
        <taxon>Magnoliopsida</taxon>
        <taxon>eudicotyledons</taxon>
        <taxon>Gunneridae</taxon>
        <taxon>Pentapetalae</taxon>
        <taxon>asterids</taxon>
        <taxon>Ericales</taxon>
        <taxon>Ericaceae</taxon>
        <taxon>Ericoideae</taxon>
        <taxon>Rhodoreae</taxon>
        <taxon>Rhododendron</taxon>
    </lineage>
</organism>
<reference evidence="1" key="1">
    <citation type="submission" date="2022-02" db="EMBL/GenBank/DDBJ databases">
        <title>Plant Genome Project.</title>
        <authorList>
            <person name="Zhang R.-G."/>
        </authorList>
    </citation>
    <scope>NUCLEOTIDE SEQUENCE</scope>
    <source>
        <strain evidence="1">AT1</strain>
    </source>
</reference>
<comment type="caution">
    <text evidence="1">The sequence shown here is derived from an EMBL/GenBank/DDBJ whole genome shotgun (WGS) entry which is preliminary data.</text>
</comment>
<keyword evidence="2" id="KW-1185">Reference proteome</keyword>
<gene>
    <name evidence="1" type="ORF">RHMOL_Rhmol10G0016800</name>
</gene>
<evidence type="ECO:0000313" key="1">
    <source>
        <dbReference type="EMBL" id="KAI8533511.1"/>
    </source>
</evidence>
<dbReference type="Proteomes" id="UP001062846">
    <property type="component" value="Chromosome 10"/>
</dbReference>